<protein>
    <submittedName>
        <fullName evidence="1">DUF1015 family protein</fullName>
    </submittedName>
</protein>
<comment type="caution">
    <text evidence="1">The sequence shown here is derived from an EMBL/GenBank/DDBJ whole genome shotgun (WGS) entry which is preliminary data.</text>
</comment>
<gene>
    <name evidence="1" type="ORF">RIF23_14920</name>
</gene>
<dbReference type="RefSeq" id="WP_310913131.1">
    <property type="nucleotide sequence ID" value="NZ_JAVLVT010000006.1"/>
</dbReference>
<accession>A0ABU2H8E9</accession>
<keyword evidence="2" id="KW-1185">Reference proteome</keyword>
<proteinExistence type="predicted"/>
<dbReference type="Proteomes" id="UP001250214">
    <property type="component" value="Unassembled WGS sequence"/>
</dbReference>
<dbReference type="PANTHER" id="PTHR36454:SF1">
    <property type="entry name" value="DUF1015 DOMAIN-CONTAINING PROTEIN"/>
    <property type="match status" value="1"/>
</dbReference>
<dbReference type="InterPro" id="IPR008323">
    <property type="entry name" value="UCP033563"/>
</dbReference>
<reference evidence="2" key="1">
    <citation type="submission" date="2023-07" db="EMBL/GenBank/DDBJ databases">
        <title>Novel species in the genus Lipingzhangella isolated from Sambhar Salt Lake.</title>
        <authorList>
            <person name="Jiya N."/>
            <person name="Kajale S."/>
            <person name="Sharma A."/>
        </authorList>
    </citation>
    <scope>NUCLEOTIDE SEQUENCE [LARGE SCALE GENOMIC DNA]</scope>
    <source>
        <strain evidence="2">LS1_29</strain>
    </source>
</reference>
<dbReference type="Pfam" id="PF06245">
    <property type="entry name" value="DUF1015"/>
    <property type="match status" value="1"/>
</dbReference>
<dbReference type="EMBL" id="JAVLVT010000006">
    <property type="protein sequence ID" value="MDS1271585.1"/>
    <property type="molecule type" value="Genomic_DNA"/>
</dbReference>
<evidence type="ECO:0000313" key="2">
    <source>
        <dbReference type="Proteomes" id="UP001250214"/>
    </source>
</evidence>
<name>A0ABU2H8E9_9ACTN</name>
<evidence type="ECO:0000313" key="1">
    <source>
        <dbReference type="EMBL" id="MDS1271585.1"/>
    </source>
</evidence>
<organism evidence="1 2">
    <name type="scientific">Lipingzhangella rawalii</name>
    <dbReference type="NCBI Taxonomy" id="2055835"/>
    <lineage>
        <taxon>Bacteria</taxon>
        <taxon>Bacillati</taxon>
        <taxon>Actinomycetota</taxon>
        <taxon>Actinomycetes</taxon>
        <taxon>Streptosporangiales</taxon>
        <taxon>Nocardiopsidaceae</taxon>
        <taxon>Lipingzhangella</taxon>
    </lineage>
</organism>
<dbReference type="PANTHER" id="PTHR36454">
    <property type="entry name" value="LMO2823 PROTEIN"/>
    <property type="match status" value="1"/>
</dbReference>
<sequence>MSTAPAPTRSGGVTLRAPRVLLTVHGLIAESAGAADVRGLVRRGDLLRPPEHTVVVYEMTAGEHRQTGVLAEVAVADYRAGHVRPHEATDPERVRRLTEHTRHTGMEQTPVLLGHAPRPALREVLAAARSATPVVDLATETGEHHRAWFLDDPELCRTVHTELAGLSTLYIADGHHRLAAADRFVTGQPELTGDHPGLYRLGALFPQDEMRSFAYPRSVPQSMTPGGAGLLAALRNAPGTADLTECGPAEAPTQPGVAGVFAEGRWYRLTLRPVTGGAARGTLDTVRLDEQVIHPALGPGSASPVSGVVGAVALGEWCTQHSAVGFLPHPPSVSEVTAVADAGEVLPAKSTWFDPKAPRGVFLRELVQPDLYPE</sequence>